<evidence type="ECO:0000256" key="3">
    <source>
        <dbReference type="ARBA" id="ARBA00023163"/>
    </source>
</evidence>
<dbReference type="OrthoDB" id="9798104at2"/>
<organism evidence="6 7">
    <name type="scientific">Limosilactobacillus pontis</name>
    <dbReference type="NCBI Taxonomy" id="35787"/>
    <lineage>
        <taxon>Bacteria</taxon>
        <taxon>Bacillati</taxon>
        <taxon>Bacillota</taxon>
        <taxon>Bacilli</taxon>
        <taxon>Lactobacillales</taxon>
        <taxon>Lactobacillaceae</taxon>
        <taxon>Limosilactobacillus</taxon>
    </lineage>
</organism>
<dbReference type="InterPro" id="IPR014710">
    <property type="entry name" value="RmlC-like_jellyroll"/>
</dbReference>
<dbReference type="SUPFAM" id="SSF46785">
    <property type="entry name" value="Winged helix' DNA-binding domain"/>
    <property type="match status" value="1"/>
</dbReference>
<dbReference type="InterPro" id="IPR012318">
    <property type="entry name" value="HTH_CRP"/>
</dbReference>
<dbReference type="InterPro" id="IPR050397">
    <property type="entry name" value="Env_Response_Regulators"/>
</dbReference>
<dbReference type="CDD" id="cd00038">
    <property type="entry name" value="CAP_ED"/>
    <property type="match status" value="1"/>
</dbReference>
<dbReference type="InterPro" id="IPR036388">
    <property type="entry name" value="WH-like_DNA-bd_sf"/>
</dbReference>
<dbReference type="AlphaFoldDB" id="A0A2J6NL83"/>
<dbReference type="Pfam" id="PF13545">
    <property type="entry name" value="HTH_Crp_2"/>
    <property type="match status" value="1"/>
</dbReference>
<keyword evidence="1" id="KW-0805">Transcription regulation</keyword>
<evidence type="ECO:0000313" key="7">
    <source>
        <dbReference type="Proteomes" id="UP000239920"/>
    </source>
</evidence>
<keyword evidence="3" id="KW-0804">Transcription</keyword>
<evidence type="ECO:0000259" key="5">
    <source>
        <dbReference type="PROSITE" id="PS51063"/>
    </source>
</evidence>
<comment type="caution">
    <text evidence="6">The sequence shown here is derived from an EMBL/GenBank/DDBJ whole genome shotgun (WGS) entry which is preliminary data.</text>
</comment>
<dbReference type="InterPro" id="IPR036390">
    <property type="entry name" value="WH_DNA-bd_sf"/>
</dbReference>
<gene>
    <name evidence="6" type="ORF">CK797_07795</name>
</gene>
<evidence type="ECO:0000256" key="2">
    <source>
        <dbReference type="ARBA" id="ARBA00023125"/>
    </source>
</evidence>
<dbReference type="PROSITE" id="PS51063">
    <property type="entry name" value="HTH_CRP_2"/>
    <property type="match status" value="1"/>
</dbReference>
<dbReference type="GO" id="GO:0003677">
    <property type="term" value="F:DNA binding"/>
    <property type="evidence" value="ECO:0007669"/>
    <property type="project" value="UniProtKB-KW"/>
</dbReference>
<keyword evidence="2" id="KW-0238">DNA-binding</keyword>
<feature type="domain" description="Cyclic nucleotide-binding" evidence="4">
    <location>
        <begin position="37"/>
        <end position="114"/>
    </location>
</feature>
<dbReference type="GO" id="GO:0003700">
    <property type="term" value="F:DNA-binding transcription factor activity"/>
    <property type="evidence" value="ECO:0007669"/>
    <property type="project" value="TreeGrafter"/>
</dbReference>
<dbReference type="Proteomes" id="UP000239920">
    <property type="component" value="Unassembled WGS sequence"/>
</dbReference>
<dbReference type="PROSITE" id="PS50042">
    <property type="entry name" value="CNMP_BINDING_3"/>
    <property type="match status" value="1"/>
</dbReference>
<reference evidence="6 7" key="1">
    <citation type="submission" date="2017-09" db="EMBL/GenBank/DDBJ databases">
        <title>Bacterial strain isolated from the female urinary microbiota.</title>
        <authorList>
            <person name="Thomas-White K."/>
            <person name="Kumar N."/>
            <person name="Forster S."/>
            <person name="Putonti C."/>
            <person name="Lawley T."/>
            <person name="Wolfe A.J."/>
        </authorList>
    </citation>
    <scope>NUCLEOTIDE SEQUENCE [LARGE SCALE GENOMIC DNA]</scope>
    <source>
        <strain evidence="6 7">UMB0683</strain>
    </source>
</reference>
<dbReference type="Pfam" id="PF00027">
    <property type="entry name" value="cNMP_binding"/>
    <property type="match status" value="1"/>
</dbReference>
<dbReference type="InterPro" id="IPR000595">
    <property type="entry name" value="cNMP-bd_dom"/>
</dbReference>
<dbReference type="SMART" id="SM00419">
    <property type="entry name" value="HTH_CRP"/>
    <property type="match status" value="1"/>
</dbReference>
<dbReference type="InterPro" id="IPR018490">
    <property type="entry name" value="cNMP-bd_dom_sf"/>
</dbReference>
<dbReference type="PANTHER" id="PTHR24567:SF74">
    <property type="entry name" value="HTH-TYPE TRANSCRIPTIONAL REGULATOR ARCR"/>
    <property type="match status" value="1"/>
</dbReference>
<evidence type="ECO:0000313" key="6">
    <source>
        <dbReference type="EMBL" id="PMB82074.1"/>
    </source>
</evidence>
<protein>
    <submittedName>
        <fullName evidence="6">Crp/Fnr family transcriptional regulator</fullName>
    </submittedName>
</protein>
<proteinExistence type="predicted"/>
<dbReference type="Gene3D" id="2.60.120.10">
    <property type="entry name" value="Jelly Rolls"/>
    <property type="match status" value="1"/>
</dbReference>
<dbReference type="PANTHER" id="PTHR24567">
    <property type="entry name" value="CRP FAMILY TRANSCRIPTIONAL REGULATORY PROTEIN"/>
    <property type="match status" value="1"/>
</dbReference>
<dbReference type="PRINTS" id="PR00034">
    <property type="entry name" value="HTHCRP"/>
</dbReference>
<name>A0A2J6NL83_9LACO</name>
<dbReference type="GO" id="GO:0005829">
    <property type="term" value="C:cytosol"/>
    <property type="evidence" value="ECO:0007669"/>
    <property type="project" value="TreeGrafter"/>
</dbReference>
<dbReference type="SUPFAM" id="SSF51206">
    <property type="entry name" value="cAMP-binding domain-like"/>
    <property type="match status" value="1"/>
</dbReference>
<dbReference type="SMART" id="SM00100">
    <property type="entry name" value="cNMP"/>
    <property type="match status" value="1"/>
</dbReference>
<evidence type="ECO:0000259" key="4">
    <source>
        <dbReference type="PROSITE" id="PS50042"/>
    </source>
</evidence>
<dbReference type="Gene3D" id="1.10.10.10">
    <property type="entry name" value="Winged helix-like DNA-binding domain superfamily/Winged helix DNA-binding domain"/>
    <property type="match status" value="1"/>
</dbReference>
<accession>A0A2J6NL83</accession>
<sequence>MAEEMCVQLVPLFNHLGLERQRQVERLVHHQHVRRGTIVVSPAASDRLVIVKQGRGRMYQLSPAGEEQVQRTLTTGDYVGETWLLGVENTSSYVEMTTDSDICVLNRTEFIHLIQGQHDIALKLLAGQAVTISCLRQQTQLLGLPNVSRRLIAYFNQLVVQQGSTTVTLPLKLKDLASYLGTTPETLSRRLAKLQEKGWINRHQRRVQVLRQVEK</sequence>
<evidence type="ECO:0000256" key="1">
    <source>
        <dbReference type="ARBA" id="ARBA00023015"/>
    </source>
</evidence>
<dbReference type="EMBL" id="PNFV01000010">
    <property type="protein sequence ID" value="PMB82074.1"/>
    <property type="molecule type" value="Genomic_DNA"/>
</dbReference>
<dbReference type="RefSeq" id="WP_104689197.1">
    <property type="nucleotide sequence ID" value="NZ_JBKTHY010000011.1"/>
</dbReference>
<feature type="domain" description="HTH crp-type" evidence="5">
    <location>
        <begin position="145"/>
        <end position="213"/>
    </location>
</feature>